<proteinExistence type="predicted"/>
<keyword evidence="2" id="KW-1185">Reference proteome</keyword>
<organism evidence="1 2">
    <name type="scientific">Portunus trituberculatus</name>
    <name type="common">Swimming crab</name>
    <name type="synonym">Neptunus trituberculatus</name>
    <dbReference type="NCBI Taxonomy" id="210409"/>
    <lineage>
        <taxon>Eukaryota</taxon>
        <taxon>Metazoa</taxon>
        <taxon>Ecdysozoa</taxon>
        <taxon>Arthropoda</taxon>
        <taxon>Crustacea</taxon>
        <taxon>Multicrustacea</taxon>
        <taxon>Malacostraca</taxon>
        <taxon>Eumalacostraca</taxon>
        <taxon>Eucarida</taxon>
        <taxon>Decapoda</taxon>
        <taxon>Pleocyemata</taxon>
        <taxon>Brachyura</taxon>
        <taxon>Eubrachyura</taxon>
        <taxon>Portunoidea</taxon>
        <taxon>Portunidae</taxon>
        <taxon>Portuninae</taxon>
        <taxon>Portunus</taxon>
    </lineage>
</organism>
<name>A0A5B7DY67_PORTR</name>
<dbReference type="Proteomes" id="UP000324222">
    <property type="component" value="Unassembled WGS sequence"/>
</dbReference>
<protein>
    <submittedName>
        <fullName evidence="1">Uncharacterized protein</fullName>
    </submittedName>
</protein>
<dbReference type="AlphaFoldDB" id="A0A5B7DY67"/>
<comment type="caution">
    <text evidence="1">The sequence shown here is derived from an EMBL/GenBank/DDBJ whole genome shotgun (WGS) entry which is preliminary data.</text>
</comment>
<evidence type="ECO:0000313" key="2">
    <source>
        <dbReference type="Proteomes" id="UP000324222"/>
    </source>
</evidence>
<reference evidence="1 2" key="1">
    <citation type="submission" date="2019-05" db="EMBL/GenBank/DDBJ databases">
        <title>Another draft genome of Portunus trituberculatus and its Hox gene families provides insights of decapod evolution.</title>
        <authorList>
            <person name="Jeong J.-H."/>
            <person name="Song I."/>
            <person name="Kim S."/>
            <person name="Choi T."/>
            <person name="Kim D."/>
            <person name="Ryu S."/>
            <person name="Kim W."/>
        </authorList>
    </citation>
    <scope>NUCLEOTIDE SEQUENCE [LARGE SCALE GENOMIC DNA]</scope>
    <source>
        <tissue evidence="1">Muscle</tissue>
    </source>
</reference>
<sequence length="230" mass="24580">MLELAEHRCSHLTGESGRATARPDLSSQLLAGGLGRALLTTPGRGLRQDGVSLFACSATSGSCTPQVRHIPSLLERSRSVRWVGPACKAARAPRGDSLTRRFRSSLWCPVTFHHSPDAARRHSLAGKVKIAFHLEPPRQTLAALCAEHGATQTELGRGCNRCAMQEKHLFSSRHGPRLTGNGSGGINSLGERGVTDQLALARSRATCSIKIKFAGCCHGDGIQTNVSENE</sequence>
<accession>A0A5B7DY67</accession>
<dbReference type="EMBL" id="VSRR010001626">
    <property type="protein sequence ID" value="MPC26632.1"/>
    <property type="molecule type" value="Genomic_DNA"/>
</dbReference>
<evidence type="ECO:0000313" key="1">
    <source>
        <dbReference type="EMBL" id="MPC26632.1"/>
    </source>
</evidence>
<gene>
    <name evidence="1" type="ORF">E2C01_019778</name>
</gene>